<protein>
    <submittedName>
        <fullName evidence="1">DUF192 domain-containing protein</fullName>
    </submittedName>
</protein>
<dbReference type="Pfam" id="PF02643">
    <property type="entry name" value="DUF192"/>
    <property type="match status" value="1"/>
</dbReference>
<dbReference type="InterPro" id="IPR038695">
    <property type="entry name" value="Saro_0823-like_sf"/>
</dbReference>
<dbReference type="PANTHER" id="PTHR37953">
    <property type="entry name" value="UPF0127 PROTEIN MJ1496"/>
    <property type="match status" value="1"/>
</dbReference>
<dbReference type="Proteomes" id="UP000664761">
    <property type="component" value="Unassembled WGS sequence"/>
</dbReference>
<name>A0ABS3FAW5_9PROT</name>
<evidence type="ECO:0000313" key="2">
    <source>
        <dbReference type="Proteomes" id="UP000664761"/>
    </source>
</evidence>
<gene>
    <name evidence="1" type="ORF">J0X12_15785</name>
</gene>
<sequence length="154" mass="17081">MSTPPRNYAAALFLIVVAAAILGPARVTMAERLVVITADQSIELDVEVADDSAERSKGLMHVTYLPPHAGMLFDFQETKPITMWMKNTEILLDMFFVDATGKILYIKEEAEPHSLEIITHDQPARAVLEVNGGFARKNSVQVGDMLSHPLFENK</sequence>
<dbReference type="PANTHER" id="PTHR37953:SF1">
    <property type="entry name" value="UPF0127 PROTEIN MJ1496"/>
    <property type="match status" value="1"/>
</dbReference>
<organism evidence="1 2">
    <name type="scientific">Sneathiella sedimenti</name>
    <dbReference type="NCBI Taxonomy" id="2816034"/>
    <lineage>
        <taxon>Bacteria</taxon>
        <taxon>Pseudomonadati</taxon>
        <taxon>Pseudomonadota</taxon>
        <taxon>Alphaproteobacteria</taxon>
        <taxon>Sneathiellales</taxon>
        <taxon>Sneathiellaceae</taxon>
        <taxon>Sneathiella</taxon>
    </lineage>
</organism>
<accession>A0ABS3FAW5</accession>
<keyword evidence="2" id="KW-1185">Reference proteome</keyword>
<dbReference type="InterPro" id="IPR003795">
    <property type="entry name" value="DUF192"/>
</dbReference>
<proteinExistence type="predicted"/>
<reference evidence="1 2" key="1">
    <citation type="submission" date="2021-03" db="EMBL/GenBank/DDBJ databases">
        <title>Sneathiella sp. CAU 1612 isolated from Kang Won-do.</title>
        <authorList>
            <person name="Kim W."/>
        </authorList>
    </citation>
    <scope>NUCLEOTIDE SEQUENCE [LARGE SCALE GENOMIC DNA]</scope>
    <source>
        <strain evidence="1 2">CAU 1612</strain>
    </source>
</reference>
<dbReference type="Gene3D" id="2.60.120.1140">
    <property type="entry name" value="Protein of unknown function DUF192"/>
    <property type="match status" value="1"/>
</dbReference>
<dbReference type="RefSeq" id="WP_207047393.1">
    <property type="nucleotide sequence ID" value="NZ_JAFLNC010000005.1"/>
</dbReference>
<comment type="caution">
    <text evidence="1">The sequence shown here is derived from an EMBL/GenBank/DDBJ whole genome shotgun (WGS) entry which is preliminary data.</text>
</comment>
<dbReference type="EMBL" id="JAFLNC010000005">
    <property type="protein sequence ID" value="MBO0335082.1"/>
    <property type="molecule type" value="Genomic_DNA"/>
</dbReference>
<evidence type="ECO:0000313" key="1">
    <source>
        <dbReference type="EMBL" id="MBO0335082.1"/>
    </source>
</evidence>